<protein>
    <submittedName>
        <fullName evidence="2">Heme NO-binding domain-containing protein</fullName>
    </submittedName>
</protein>
<evidence type="ECO:0000313" key="3">
    <source>
        <dbReference type="Proteomes" id="UP001218638"/>
    </source>
</evidence>
<reference evidence="2" key="1">
    <citation type="submission" date="2023-03" db="EMBL/GenBank/DDBJ databases">
        <title>Lomoglobus Profundus gen. nov., sp. nov., a novel member of the phylum Verrucomicrobia, isolated from deep-marine sediment of South China Sea.</title>
        <authorList>
            <person name="Ahmad T."/>
            <person name="Ishaq S.E."/>
            <person name="Wang F."/>
        </authorList>
    </citation>
    <scope>NUCLEOTIDE SEQUENCE</scope>
    <source>
        <strain evidence="2">LMO-M01</strain>
    </source>
</reference>
<dbReference type="GO" id="GO:0070482">
    <property type="term" value="P:response to oxygen levels"/>
    <property type="evidence" value="ECO:0007669"/>
    <property type="project" value="TreeGrafter"/>
</dbReference>
<dbReference type="AlphaFoldDB" id="A0AAE9ZU26"/>
<dbReference type="Gene3D" id="3.90.1520.10">
    <property type="entry name" value="H-NOX domain"/>
    <property type="match status" value="1"/>
</dbReference>
<gene>
    <name evidence="2" type="ORF">PXH66_17355</name>
</gene>
<dbReference type="GO" id="GO:0004383">
    <property type="term" value="F:guanylate cyclase activity"/>
    <property type="evidence" value="ECO:0007669"/>
    <property type="project" value="TreeGrafter"/>
</dbReference>
<feature type="domain" description="Heme NO-binding" evidence="1">
    <location>
        <begin position="27"/>
        <end position="187"/>
    </location>
</feature>
<name>A0AAE9ZU26_9BACT</name>
<dbReference type="GO" id="GO:0020037">
    <property type="term" value="F:heme binding"/>
    <property type="evidence" value="ECO:0007669"/>
    <property type="project" value="InterPro"/>
</dbReference>
<dbReference type="Proteomes" id="UP001218638">
    <property type="component" value="Chromosome"/>
</dbReference>
<dbReference type="SUPFAM" id="SSF111126">
    <property type="entry name" value="Ligand-binding domain in the NO signalling and Golgi transport"/>
    <property type="match status" value="1"/>
</dbReference>
<dbReference type="InterPro" id="IPR038158">
    <property type="entry name" value="H-NOX_domain_sf"/>
</dbReference>
<dbReference type="Pfam" id="PF07700">
    <property type="entry name" value="HNOB"/>
    <property type="match status" value="1"/>
</dbReference>
<keyword evidence="3" id="KW-1185">Reference proteome</keyword>
<evidence type="ECO:0000313" key="2">
    <source>
        <dbReference type="EMBL" id="WED64107.1"/>
    </source>
</evidence>
<proteinExistence type="predicted"/>
<dbReference type="PANTHER" id="PTHR45655:SF13">
    <property type="entry name" value="SOLUBLE GUANYLATE CYCLASE GCY-32-RELATED"/>
    <property type="match status" value="1"/>
</dbReference>
<accession>A0AAE9ZU26</accession>
<dbReference type="InterPro" id="IPR011644">
    <property type="entry name" value="Heme_NO-bd"/>
</dbReference>
<dbReference type="PANTHER" id="PTHR45655">
    <property type="entry name" value="GUANYLATE CYCLASE SOLUBLE SUBUNIT BETA-2"/>
    <property type="match status" value="1"/>
</dbReference>
<dbReference type="EMBL" id="CP119075">
    <property type="protein sequence ID" value="WED64107.1"/>
    <property type="molecule type" value="Genomic_DNA"/>
</dbReference>
<dbReference type="GO" id="GO:0008074">
    <property type="term" value="C:guanylate cyclase complex, soluble"/>
    <property type="evidence" value="ECO:0007669"/>
    <property type="project" value="TreeGrafter"/>
</dbReference>
<dbReference type="InterPro" id="IPR024096">
    <property type="entry name" value="NO_sig/Golgi_transp_ligand-bd"/>
</dbReference>
<dbReference type="GO" id="GO:0019934">
    <property type="term" value="P:cGMP-mediated signaling"/>
    <property type="evidence" value="ECO:0007669"/>
    <property type="project" value="TreeGrafter"/>
</dbReference>
<organism evidence="2 3">
    <name type="scientific">Synoicihabitans lomoniglobus</name>
    <dbReference type="NCBI Taxonomy" id="2909285"/>
    <lineage>
        <taxon>Bacteria</taxon>
        <taxon>Pseudomonadati</taxon>
        <taxon>Verrucomicrobiota</taxon>
        <taxon>Opitutia</taxon>
        <taxon>Opitutales</taxon>
        <taxon>Opitutaceae</taxon>
        <taxon>Synoicihabitans</taxon>
    </lineage>
</organism>
<dbReference type="RefSeq" id="WP_330928012.1">
    <property type="nucleotide sequence ID" value="NZ_CP119075.1"/>
</dbReference>
<sequence length="205" mass="22940">MVDKPAHVAVFTHLPPGRLSAHFVTMYGMVNQAIEDMVCEVHGEEAWELIKSKAGVNVDVFISNEGYPDDYTYQLVAAASEVSGTPAHEILEAFGEHWVLRTATEGYGHLMQAGGNSLPEFLQNLPNFHTRVVMIYPKLQPPRFEVTDVTEHKLLLHYYTHREGLAHFVVGLMHGLGKMFKTPATVTQIQARADGADHDIFTVEW</sequence>
<evidence type="ECO:0000259" key="1">
    <source>
        <dbReference type="Pfam" id="PF07700"/>
    </source>
</evidence>
<dbReference type="KEGG" id="slom:PXH66_17355"/>